<name>A0A8X6YQ42_9ARAC</name>
<dbReference type="Proteomes" id="UP000886998">
    <property type="component" value="Unassembled WGS sequence"/>
</dbReference>
<protein>
    <submittedName>
        <fullName evidence="1">Uncharacterized protein</fullName>
    </submittedName>
</protein>
<dbReference type="EMBL" id="BMAV01021019">
    <property type="protein sequence ID" value="GFY74908.1"/>
    <property type="molecule type" value="Genomic_DNA"/>
</dbReference>
<comment type="caution">
    <text evidence="1">The sequence shown here is derived from an EMBL/GenBank/DDBJ whole genome shotgun (WGS) entry which is preliminary data.</text>
</comment>
<proteinExistence type="predicted"/>
<evidence type="ECO:0000313" key="1">
    <source>
        <dbReference type="EMBL" id="GFY74908.1"/>
    </source>
</evidence>
<keyword evidence="2" id="KW-1185">Reference proteome</keyword>
<reference evidence="1" key="1">
    <citation type="submission" date="2020-08" db="EMBL/GenBank/DDBJ databases">
        <title>Multicomponent nature underlies the extraordinary mechanical properties of spider dragline silk.</title>
        <authorList>
            <person name="Kono N."/>
            <person name="Nakamura H."/>
            <person name="Mori M."/>
            <person name="Yoshida Y."/>
            <person name="Ohtoshi R."/>
            <person name="Malay A.D."/>
            <person name="Moran D.A.P."/>
            <person name="Tomita M."/>
            <person name="Numata K."/>
            <person name="Arakawa K."/>
        </authorList>
    </citation>
    <scope>NUCLEOTIDE SEQUENCE</scope>
</reference>
<organism evidence="1 2">
    <name type="scientific">Trichonephila inaurata madagascariensis</name>
    <dbReference type="NCBI Taxonomy" id="2747483"/>
    <lineage>
        <taxon>Eukaryota</taxon>
        <taxon>Metazoa</taxon>
        <taxon>Ecdysozoa</taxon>
        <taxon>Arthropoda</taxon>
        <taxon>Chelicerata</taxon>
        <taxon>Arachnida</taxon>
        <taxon>Araneae</taxon>
        <taxon>Araneomorphae</taxon>
        <taxon>Entelegynae</taxon>
        <taxon>Araneoidea</taxon>
        <taxon>Nephilidae</taxon>
        <taxon>Trichonephila</taxon>
        <taxon>Trichonephila inaurata</taxon>
    </lineage>
</organism>
<sequence length="84" mass="9468">MIHFLIELRRVTKREFCTTINNDPFCSEDGGALFFQLVLSGCLLFILLHHSWRSKSIDGVEDVKEICLLLLPCDCSPLVVCALA</sequence>
<accession>A0A8X6YQ42</accession>
<evidence type="ECO:0000313" key="2">
    <source>
        <dbReference type="Proteomes" id="UP000886998"/>
    </source>
</evidence>
<gene>
    <name evidence="1" type="ORF">TNIN_225531</name>
</gene>
<dbReference type="AlphaFoldDB" id="A0A8X6YQ42"/>